<evidence type="ECO:0000313" key="2">
    <source>
        <dbReference type="EMBL" id="KAJ8943775.1"/>
    </source>
</evidence>
<gene>
    <name evidence="2" type="ORF">NQ318_011987</name>
</gene>
<evidence type="ECO:0000256" key="1">
    <source>
        <dbReference type="SAM" id="MobiDB-lite"/>
    </source>
</evidence>
<accession>A0AAV8XZ71</accession>
<organism evidence="2 3">
    <name type="scientific">Aromia moschata</name>
    <dbReference type="NCBI Taxonomy" id="1265417"/>
    <lineage>
        <taxon>Eukaryota</taxon>
        <taxon>Metazoa</taxon>
        <taxon>Ecdysozoa</taxon>
        <taxon>Arthropoda</taxon>
        <taxon>Hexapoda</taxon>
        <taxon>Insecta</taxon>
        <taxon>Pterygota</taxon>
        <taxon>Neoptera</taxon>
        <taxon>Endopterygota</taxon>
        <taxon>Coleoptera</taxon>
        <taxon>Polyphaga</taxon>
        <taxon>Cucujiformia</taxon>
        <taxon>Chrysomeloidea</taxon>
        <taxon>Cerambycidae</taxon>
        <taxon>Cerambycinae</taxon>
        <taxon>Callichromatini</taxon>
        <taxon>Aromia</taxon>
    </lineage>
</organism>
<name>A0AAV8XZ71_9CUCU</name>
<comment type="caution">
    <text evidence="2">The sequence shown here is derived from an EMBL/GenBank/DDBJ whole genome shotgun (WGS) entry which is preliminary data.</text>
</comment>
<dbReference type="EMBL" id="JAPWTK010000277">
    <property type="protein sequence ID" value="KAJ8943775.1"/>
    <property type="molecule type" value="Genomic_DNA"/>
</dbReference>
<dbReference type="Proteomes" id="UP001162162">
    <property type="component" value="Unassembled WGS sequence"/>
</dbReference>
<proteinExistence type="predicted"/>
<keyword evidence="3" id="KW-1185">Reference proteome</keyword>
<evidence type="ECO:0000313" key="3">
    <source>
        <dbReference type="Proteomes" id="UP001162162"/>
    </source>
</evidence>
<protein>
    <submittedName>
        <fullName evidence="2">Uncharacterized protein</fullName>
    </submittedName>
</protein>
<sequence>MGLDTSAYYCEILDTLVTSFNLKLNNMETDTNSPICYATDNGSIVVKEMKFELCRFRLTGSLSTSILYNCFECQRRRRKGGMDKKDYSHRDNIGKT</sequence>
<feature type="compositionally biased region" description="Basic and acidic residues" evidence="1">
    <location>
        <begin position="80"/>
        <end position="96"/>
    </location>
</feature>
<feature type="region of interest" description="Disordered" evidence="1">
    <location>
        <begin position="77"/>
        <end position="96"/>
    </location>
</feature>
<reference evidence="2" key="1">
    <citation type="journal article" date="2023" name="Insect Mol. Biol.">
        <title>Genome sequencing provides insights into the evolution of gene families encoding plant cell wall-degrading enzymes in longhorned beetles.</title>
        <authorList>
            <person name="Shin N.R."/>
            <person name="Okamura Y."/>
            <person name="Kirsch R."/>
            <person name="Pauchet Y."/>
        </authorList>
    </citation>
    <scope>NUCLEOTIDE SEQUENCE</scope>
    <source>
        <strain evidence="2">AMC_N1</strain>
    </source>
</reference>
<dbReference type="AlphaFoldDB" id="A0AAV8XZ71"/>